<gene>
    <name evidence="3" type="ORF">C1752_00250</name>
</gene>
<dbReference type="OrthoDB" id="9773411at2"/>
<reference evidence="3 4" key="1">
    <citation type="journal article" date="2018" name="Sci. Rep.">
        <title>A novel species of the marine cyanobacterium Acaryochloris with a unique pigment content and lifestyle.</title>
        <authorList>
            <person name="Partensky F."/>
            <person name="Six C."/>
            <person name="Ratin M."/>
            <person name="Garczarek L."/>
            <person name="Vaulot D."/>
            <person name="Probert I."/>
            <person name="Calteau A."/>
            <person name="Gourvil P."/>
            <person name="Marie D."/>
            <person name="Grebert T."/>
            <person name="Bouchier C."/>
            <person name="Le Panse S."/>
            <person name="Gachenot M."/>
            <person name="Rodriguez F."/>
            <person name="Garrido J.L."/>
        </authorList>
    </citation>
    <scope>NUCLEOTIDE SEQUENCE [LARGE SCALE GENOMIC DNA]</scope>
    <source>
        <strain evidence="3 4">RCC1774</strain>
    </source>
</reference>
<accession>A0A2W1JY76</accession>
<feature type="compositionally biased region" description="Polar residues" evidence="1">
    <location>
        <begin position="33"/>
        <end position="42"/>
    </location>
</feature>
<proteinExistence type="predicted"/>
<feature type="chain" id="PRO_5016092325" description="TonB-dependent receptor" evidence="2">
    <location>
        <begin position="30"/>
        <end position="1217"/>
    </location>
</feature>
<dbReference type="Proteomes" id="UP000248857">
    <property type="component" value="Unassembled WGS sequence"/>
</dbReference>
<evidence type="ECO:0000313" key="3">
    <source>
        <dbReference type="EMBL" id="PZD74982.1"/>
    </source>
</evidence>
<name>A0A2W1JY76_9CYAN</name>
<dbReference type="SUPFAM" id="SSF56935">
    <property type="entry name" value="Porins"/>
    <property type="match status" value="1"/>
</dbReference>
<evidence type="ECO:0008006" key="5">
    <source>
        <dbReference type="Google" id="ProtNLM"/>
    </source>
</evidence>
<protein>
    <recommendedName>
        <fullName evidence="5">TonB-dependent receptor</fullName>
    </recommendedName>
</protein>
<feature type="region of interest" description="Disordered" evidence="1">
    <location>
        <begin position="33"/>
        <end position="107"/>
    </location>
</feature>
<dbReference type="Gene3D" id="2.60.40.10">
    <property type="entry name" value="Immunoglobulins"/>
    <property type="match status" value="1"/>
</dbReference>
<dbReference type="InterPro" id="IPR013783">
    <property type="entry name" value="Ig-like_fold"/>
</dbReference>
<evidence type="ECO:0000256" key="2">
    <source>
        <dbReference type="SAM" id="SignalP"/>
    </source>
</evidence>
<feature type="compositionally biased region" description="Low complexity" evidence="1">
    <location>
        <begin position="43"/>
        <end position="78"/>
    </location>
</feature>
<dbReference type="AlphaFoldDB" id="A0A2W1JY76"/>
<sequence length="1217" mass="131672">MTKRSYLRASLLGLLISSGWAIVPTLATAQTLKLEPTPSSTEAVSSTATPTTKPTAAASSTASTPEPTVETEVSVPSEEITEAQAAEAVPSQPPVDSGAAPAAPVAQAAPQAQTVKILSPPSGATLPQPSSTVIVEYKVGQTVNLQVNGKQVDRSLIGRTETNSETGKVRETWYGVIFGAGGNTLTAHLDGSSEPATTVNLEVPGEPDRIKVSTRETRVPADGRSTVTVVGQLLDSRGNRSSWNSHITLEASEGEFVGVDANSTTPGFQVEAVNGEFTAELQAGLQAGALRIRASNGEMEGFHQLQMVTPLRPSGLLAGVVDVRFGRRGTDFFDSFRDFLPPDGDNRFELDTQASGFATTSVGEWLFTGAFNTERPLNEDCRGESTLFRAQVDCDDTQYSVYGDNSTVESFASSTDNLYLRLERTSPVPNAGIDYVLWGDYNTNEFAQPSQFYTATNRALHGAKANYNLGNLQITGIFGNNTEGFQRDTIAPDGTSGFYFLSRRLLISGSEQVYLELEELDRPGTVLERTRLLRGADYDIDYDRGTLLFRRPILRTDVTEDGRVAVRRIVTTYQFEGEGGGTSIYGGRLQYNFSRGLDKETWLGATYLLEDRGDQDFELFGADAYVSLGGDRYLIAEYAHSENGLDFSEAISGDAYRVELAGTIIDKVTGRAYFNHSDTGFSNTATTSFVPGQTRYGAEVTAELSSSTSLRASIDHEDNNGIAPQPLDTFEDLIRPGFAPTPGIGVDNSLTTITAGIQQRIGRGTLGVDYVRRERSGDFSNVSSDQIRTSFITQLTNDLSFHAYNDLTLSSESDPVHPNRTTIGVDWQVHPGITVALNQSYFTGGQFDDDFLTSLDIKGEHTFSTDTTLRGEVSVLGDRGLVGRFGIDQGVTLAPGLEADFSYERVFSGFRDTAAGSQFAQPFAVGSGASALGLTSGNSFSAGLSYTDNPDFKAKARVEYRDSTSQGSNLVITADALGRINNRFTTLASYSQASSANQTLSALGTSRDLKLGLAYRDPKDDRFNALLRYEYRENPSLIPETILFGRGTGSTEHLLSAEAIYAPDWRWEFYGKFGLRHSRTNLAENLVGTSTVSLAQARATYRFDKRWDASIEGRWIGQPTAGFNEFGIVGEIGYYLNPNLRLGAGYVFGSASDRDLGNSRSASGPFFGITVKLDNNLLKDFGFRNQVAPKQQQESESVVEASNKEPEATPEALATEG</sequence>
<evidence type="ECO:0000313" key="4">
    <source>
        <dbReference type="Proteomes" id="UP000248857"/>
    </source>
</evidence>
<evidence type="ECO:0000256" key="1">
    <source>
        <dbReference type="SAM" id="MobiDB-lite"/>
    </source>
</evidence>
<keyword evidence="4" id="KW-1185">Reference proteome</keyword>
<keyword evidence="2" id="KW-0732">Signal</keyword>
<feature type="region of interest" description="Disordered" evidence="1">
    <location>
        <begin position="1188"/>
        <end position="1217"/>
    </location>
</feature>
<dbReference type="RefSeq" id="WP_110984232.1">
    <property type="nucleotide sequence ID" value="NZ_CAWNWM010000001.1"/>
</dbReference>
<organism evidence="3 4">
    <name type="scientific">Acaryochloris thomasi RCC1774</name>
    <dbReference type="NCBI Taxonomy" id="1764569"/>
    <lineage>
        <taxon>Bacteria</taxon>
        <taxon>Bacillati</taxon>
        <taxon>Cyanobacteriota</taxon>
        <taxon>Cyanophyceae</taxon>
        <taxon>Acaryochloridales</taxon>
        <taxon>Acaryochloridaceae</taxon>
        <taxon>Acaryochloris</taxon>
        <taxon>Acaryochloris thomasi</taxon>
    </lineage>
</organism>
<feature type="signal peptide" evidence="2">
    <location>
        <begin position="1"/>
        <end position="29"/>
    </location>
</feature>
<dbReference type="EMBL" id="PQWO01000001">
    <property type="protein sequence ID" value="PZD74982.1"/>
    <property type="molecule type" value="Genomic_DNA"/>
</dbReference>
<comment type="caution">
    <text evidence="3">The sequence shown here is derived from an EMBL/GenBank/DDBJ whole genome shotgun (WGS) entry which is preliminary data.</text>
</comment>